<protein>
    <submittedName>
        <fullName evidence="2">Restriction endonuclease</fullName>
    </submittedName>
</protein>
<proteinExistence type="predicted"/>
<comment type="caution">
    <text evidence="2">The sequence shown here is derived from an EMBL/GenBank/DDBJ whole genome shotgun (WGS) entry which is preliminary data.</text>
</comment>
<gene>
    <name evidence="2" type="ORF">A7J57_01345</name>
</gene>
<dbReference type="Proteomes" id="UP000077098">
    <property type="component" value="Unassembled WGS sequence"/>
</dbReference>
<dbReference type="AlphaFoldDB" id="A0A176X5I7"/>
<keyword evidence="2" id="KW-0255">Endonuclease</keyword>
<dbReference type="Pfam" id="PF13391">
    <property type="entry name" value="HNH_2"/>
    <property type="match status" value="1"/>
</dbReference>
<evidence type="ECO:0000259" key="1">
    <source>
        <dbReference type="Pfam" id="PF13391"/>
    </source>
</evidence>
<keyword evidence="2" id="KW-0540">Nuclease</keyword>
<organism evidence="2 3">
    <name type="scientific">Agrobacterium tumefaciens</name>
    <dbReference type="NCBI Taxonomy" id="358"/>
    <lineage>
        <taxon>Bacteria</taxon>
        <taxon>Pseudomonadati</taxon>
        <taxon>Pseudomonadota</taxon>
        <taxon>Alphaproteobacteria</taxon>
        <taxon>Hyphomicrobiales</taxon>
        <taxon>Rhizobiaceae</taxon>
        <taxon>Rhizobium/Agrobacterium group</taxon>
        <taxon>Agrobacterium</taxon>
        <taxon>Agrobacterium tumefaciens complex</taxon>
    </lineage>
</organism>
<accession>A0A176X5I7</accession>
<name>A0A176X5I7_AGRTU</name>
<keyword evidence="2" id="KW-0378">Hydrolase</keyword>
<dbReference type="EMBL" id="LXPS01000033">
    <property type="protein sequence ID" value="OAE41736.1"/>
    <property type="molecule type" value="Genomic_DNA"/>
</dbReference>
<feature type="domain" description="HNH nuclease" evidence="1">
    <location>
        <begin position="206"/>
        <end position="260"/>
    </location>
</feature>
<evidence type="ECO:0000313" key="3">
    <source>
        <dbReference type="Proteomes" id="UP000077098"/>
    </source>
</evidence>
<sequence>MSKAVLTTKVDPTYDDLPEQRYHFPRTYLRQVEAARGDWIVYYEPRRPSGDLMKAGGRQAYFATARIVDIIEDSSKADYFYALIEDFLHFDHAVPFKDANHYYETGLRKDDGSTNKGAFGRAVRNIPDAEYDLILVAGFAHVLGRRDRERPAPDPAEEARLGFGDNPQMPFEIDSIDRRIVSQVLQRPFRDRAFSAAIKAAYHDTCAVTGLKLINGGGRSEVQAAHIRPVADRGPDSVRNGLALSGTVHWMFDRGLISVDDDYSLLTAGGDVPDTITRLINPERRLLVPTRPDERPHSQFLQYHREKVFKG</sequence>
<dbReference type="GO" id="GO:0004519">
    <property type="term" value="F:endonuclease activity"/>
    <property type="evidence" value="ECO:0007669"/>
    <property type="project" value="UniProtKB-KW"/>
</dbReference>
<dbReference type="RefSeq" id="WP_063949854.1">
    <property type="nucleotide sequence ID" value="NZ_LXPS01000033.1"/>
</dbReference>
<reference evidence="2 3" key="1">
    <citation type="submission" date="2016-05" db="EMBL/GenBank/DDBJ databases">
        <authorList>
            <person name="Lavstsen T."/>
            <person name="Jespersen J.S."/>
        </authorList>
    </citation>
    <scope>NUCLEOTIDE SEQUENCE [LARGE SCALE GENOMIC DNA]</scope>
    <source>
        <strain evidence="2 3">KCJ1736</strain>
    </source>
</reference>
<evidence type="ECO:0000313" key="2">
    <source>
        <dbReference type="EMBL" id="OAE41736.1"/>
    </source>
</evidence>
<dbReference type="InterPro" id="IPR003615">
    <property type="entry name" value="HNH_nuc"/>
</dbReference>